<gene>
    <name evidence="1" type="ORF">SAMN05216199_0198</name>
</gene>
<dbReference type="InterPro" id="IPR025447">
    <property type="entry name" value="DUF4192"/>
</dbReference>
<organism evidence="1 2">
    <name type="scientific">Pedococcus cremeus</name>
    <dbReference type="NCBI Taxonomy" id="587636"/>
    <lineage>
        <taxon>Bacteria</taxon>
        <taxon>Bacillati</taxon>
        <taxon>Actinomycetota</taxon>
        <taxon>Actinomycetes</taxon>
        <taxon>Micrococcales</taxon>
        <taxon>Intrasporangiaceae</taxon>
        <taxon>Pedococcus</taxon>
    </lineage>
</organism>
<evidence type="ECO:0000313" key="2">
    <source>
        <dbReference type="Proteomes" id="UP000199019"/>
    </source>
</evidence>
<accession>A0A1H9XRL2</accession>
<dbReference type="OrthoDB" id="4954868at2"/>
<sequence>MNPIRLRGPADVLAVLPFQLGYHPHEAVVVVAVSHRSIGLVQRLDLPPADEVDAAVDALLPALERERPEAVLLVGYESAQSSAVPVLDALRDACEQRGMEVLDRLLVREGRWYAVDCATGCCPEGGAPLPAPEDTPAVADFVAMETAPLSDREAVTRQLDPDPVRSAEVAAAIRQVGPRTTWRAAGRTLGRAPAGAAFGLARGDLPDPVTGALPLPPPPTVPPFLRVVGSRSCKEPPAEVLDGDLEREAEWAAEAAAAERARDARRLRQLSGWAVVCDVSAGRPPLDGLAPEEVADLALSLRDVHLRDGLIAWFSPGTLPLEALDGDLPDQLRSCLPRASWVGARRSRGRAIAARRLQGRLVELCRMLPAEEAAPALTVLAHVAWCVLGDGALARAAVERALALEPDYRLAQLVAAMVNVAFRPTVTA</sequence>
<dbReference type="AlphaFoldDB" id="A0A1H9XRL2"/>
<dbReference type="RefSeq" id="WP_091762681.1">
    <property type="nucleotide sequence ID" value="NZ_FOHB01000011.1"/>
</dbReference>
<keyword evidence="2" id="KW-1185">Reference proteome</keyword>
<proteinExistence type="predicted"/>
<reference evidence="2" key="1">
    <citation type="submission" date="2016-10" db="EMBL/GenBank/DDBJ databases">
        <authorList>
            <person name="Varghese N."/>
            <person name="Submissions S."/>
        </authorList>
    </citation>
    <scope>NUCLEOTIDE SEQUENCE [LARGE SCALE GENOMIC DNA]</scope>
    <source>
        <strain evidence="2">CGMCC 1.6963</strain>
    </source>
</reference>
<dbReference type="Pfam" id="PF13830">
    <property type="entry name" value="DUF4192"/>
    <property type="match status" value="2"/>
</dbReference>
<evidence type="ECO:0000313" key="1">
    <source>
        <dbReference type="EMBL" id="SES48784.1"/>
    </source>
</evidence>
<dbReference type="EMBL" id="FOHB01000011">
    <property type="protein sequence ID" value="SES48784.1"/>
    <property type="molecule type" value="Genomic_DNA"/>
</dbReference>
<dbReference type="STRING" id="587636.SAMN05216199_0198"/>
<evidence type="ECO:0008006" key="3">
    <source>
        <dbReference type="Google" id="ProtNLM"/>
    </source>
</evidence>
<name>A0A1H9XRL2_9MICO</name>
<dbReference type="Proteomes" id="UP000199019">
    <property type="component" value="Unassembled WGS sequence"/>
</dbReference>
<protein>
    <recommendedName>
        <fullName evidence="3">DUF4192 domain-containing protein</fullName>
    </recommendedName>
</protein>